<sequence>MSDSELSDDDLLLGGGPTFGKRRAAKAASTSDLLGSTFDTLISDETDRLQKRAKMRAAIEEEDDAPDAAEAAEEVRRTILGYERQLKSAGDSELQSRYDEMAEEQAQALADGQAVILGARSLFQARPPAAPAPAAGRGGVTAKQVKQLAAELPVEVRGVVSGAGLATRPLHLSALSILGGGGLGRLRERGAREMKPLVVFLAEVVNPSALPVSTLTYMLAVVAAVLNARPPLLDGAGDGAQRLFMLLLTLQLDPALHTVGPLAAAQEEAVTALLLHCDSYDVALSAPSPGEFPLIAGQDDAAGALTLPLALRGILLYSSLVDTPSVLPLAAALRIEFGTKILKLLAIVLVASIVAGAGMTQFYVNHKVAPRKPNRYSEYKTEAATIMVANLAAQLQENYAAVRHQVTAHFSKEQLRRCKEECALGETKERNIHEACNGMLGDKSKKQAKLTTFVGGGGKGE</sequence>
<dbReference type="EMBL" id="BRYB01002312">
    <property type="protein sequence ID" value="GMI42814.1"/>
    <property type="molecule type" value="Genomic_DNA"/>
</dbReference>
<accession>A0ABQ6N7B8</accession>
<proteinExistence type="predicted"/>
<feature type="transmembrane region" description="Helical" evidence="1">
    <location>
        <begin position="344"/>
        <end position="364"/>
    </location>
</feature>
<protein>
    <submittedName>
        <fullName evidence="2">Uncharacterized protein</fullName>
    </submittedName>
</protein>
<keyword evidence="1" id="KW-1133">Transmembrane helix</keyword>
<keyword evidence="1" id="KW-0812">Transmembrane</keyword>
<evidence type="ECO:0000313" key="2">
    <source>
        <dbReference type="EMBL" id="GMI42814.1"/>
    </source>
</evidence>
<gene>
    <name evidence="2" type="ORF">TeGR_g11563</name>
</gene>
<organism evidence="2 3">
    <name type="scientific">Tetraparma gracilis</name>
    <dbReference type="NCBI Taxonomy" id="2962635"/>
    <lineage>
        <taxon>Eukaryota</taxon>
        <taxon>Sar</taxon>
        <taxon>Stramenopiles</taxon>
        <taxon>Ochrophyta</taxon>
        <taxon>Bolidophyceae</taxon>
        <taxon>Parmales</taxon>
        <taxon>Triparmaceae</taxon>
        <taxon>Tetraparma</taxon>
    </lineage>
</organism>
<keyword evidence="3" id="KW-1185">Reference proteome</keyword>
<dbReference type="Proteomes" id="UP001165060">
    <property type="component" value="Unassembled WGS sequence"/>
</dbReference>
<name>A0ABQ6N7B8_9STRA</name>
<reference evidence="2 3" key="1">
    <citation type="journal article" date="2023" name="Commun. Biol.">
        <title>Genome analysis of Parmales, the sister group of diatoms, reveals the evolutionary specialization of diatoms from phago-mixotrophs to photoautotrophs.</title>
        <authorList>
            <person name="Ban H."/>
            <person name="Sato S."/>
            <person name="Yoshikawa S."/>
            <person name="Yamada K."/>
            <person name="Nakamura Y."/>
            <person name="Ichinomiya M."/>
            <person name="Sato N."/>
            <person name="Blanc-Mathieu R."/>
            <person name="Endo H."/>
            <person name="Kuwata A."/>
            <person name="Ogata H."/>
        </authorList>
    </citation>
    <scope>NUCLEOTIDE SEQUENCE [LARGE SCALE GENOMIC DNA]</scope>
</reference>
<comment type="caution">
    <text evidence="2">The sequence shown here is derived from an EMBL/GenBank/DDBJ whole genome shotgun (WGS) entry which is preliminary data.</text>
</comment>
<evidence type="ECO:0000256" key="1">
    <source>
        <dbReference type="SAM" id="Phobius"/>
    </source>
</evidence>
<evidence type="ECO:0000313" key="3">
    <source>
        <dbReference type="Proteomes" id="UP001165060"/>
    </source>
</evidence>
<keyword evidence="1" id="KW-0472">Membrane</keyword>